<organism evidence="2 3">
    <name type="scientific">Candidatus Southlakia epibionticum</name>
    <dbReference type="NCBI Taxonomy" id="3043284"/>
    <lineage>
        <taxon>Bacteria</taxon>
        <taxon>Candidatus Saccharimonadota</taxon>
        <taxon>Candidatus Saccharimonadia</taxon>
        <taxon>Candidatus Saccharimonadales</taxon>
        <taxon>Candidatus Saccharimonadaceae</taxon>
        <taxon>Candidatus Southlakia</taxon>
    </lineage>
</organism>
<evidence type="ECO:0000313" key="1">
    <source>
        <dbReference type="EMBL" id="WIO45825.1"/>
    </source>
</evidence>
<dbReference type="EMBL" id="CP124550">
    <property type="protein sequence ID" value="WIO45825.1"/>
    <property type="molecule type" value="Genomic_DNA"/>
</dbReference>
<dbReference type="Proteomes" id="UP001177295">
    <property type="component" value="Chromosome"/>
</dbReference>
<gene>
    <name evidence="1" type="ORF">SEML1_0195</name>
    <name evidence="2" type="ORF">SEML1_0413</name>
</gene>
<evidence type="ECO:0000313" key="2">
    <source>
        <dbReference type="EMBL" id="WIO46039.1"/>
    </source>
</evidence>
<evidence type="ECO:0000313" key="3">
    <source>
        <dbReference type="Proteomes" id="UP001177295"/>
    </source>
</evidence>
<name>A0ABY8WZ07_9BACT</name>
<dbReference type="EMBL" id="CP124550">
    <property type="protein sequence ID" value="WIO46039.1"/>
    <property type="molecule type" value="Genomic_DNA"/>
</dbReference>
<reference evidence="2" key="1">
    <citation type="journal article" date="2023" name="Cell">
        <title>Genetic manipulation of Patescibacteria provides mechanistic insights into microbial dark matter and the epibiotic lifestyle.</title>
        <authorList>
            <person name="Wang Y."/>
            <person name="Gallagher L.A."/>
            <person name="Andrade P.A."/>
            <person name="Liu A."/>
            <person name="Humphreys I.R."/>
            <person name="Turkarslan S."/>
            <person name="Cutler K.J."/>
            <person name="Arrieta-Ortiz M.L."/>
            <person name="Li Y."/>
            <person name="Radey M.C."/>
            <person name="McLean J.S."/>
            <person name="Cong Q."/>
            <person name="Baker D."/>
            <person name="Baliga N.S."/>
            <person name="Peterson S.B."/>
            <person name="Mougous J.D."/>
        </authorList>
    </citation>
    <scope>NUCLEOTIDE SEQUENCE</scope>
    <source>
        <strain evidence="2">ML1</strain>
    </source>
</reference>
<sequence length="98" mass="11358">MVNHTLPLPSRLDAQPVLSLSEVNSFIEEQIQRLPGRKRDKNRQRVNIPAIASLDSRKYRGQVMVSTIRKAKEGVKRRQRLHSKLYSYSAKLAPRICY</sequence>
<proteinExistence type="predicted"/>
<protein>
    <submittedName>
        <fullName evidence="2">Uncharacterized protein</fullName>
    </submittedName>
</protein>
<keyword evidence="3" id="KW-1185">Reference proteome</keyword>
<accession>A0ABY8WZ07</accession>